<proteinExistence type="inferred from homology"/>
<dbReference type="InterPro" id="IPR013783">
    <property type="entry name" value="Ig-like_fold"/>
</dbReference>
<dbReference type="Pfam" id="PF00933">
    <property type="entry name" value="Glyco_hydro_3"/>
    <property type="match status" value="1"/>
</dbReference>
<dbReference type="InterPro" id="IPR050288">
    <property type="entry name" value="Cellulose_deg_GH3"/>
</dbReference>
<dbReference type="InterPro" id="IPR017853">
    <property type="entry name" value="GH"/>
</dbReference>
<dbReference type="Gene3D" id="2.60.40.10">
    <property type="entry name" value="Immunoglobulins"/>
    <property type="match status" value="1"/>
</dbReference>
<dbReference type="InterPro" id="IPR036962">
    <property type="entry name" value="Glyco_hydro_3_N_sf"/>
</dbReference>
<dbReference type="InterPro" id="IPR002772">
    <property type="entry name" value="Glyco_hydro_3_C"/>
</dbReference>
<sequence>MNSPRGNANAVDEEKLGKLLTELTLEEKVGLLTGADFWSLDPIEKIGLRKLLLSDGPNGVRGTTWDERDTSLLFPNPSALSATWDPEQVERAGALMGAQARDKGVAWLLAPNVNIHRSPLGGRHFECYSEDPLLTAATVAGFVSGVQANGVAVTVKHYIGNESETERMTYDARISEKALREVYLVPFEAGVCAGAWSVMASYNSVNGASLTDNRRLLTEVLKGELGFDGAVVSDWFATRSTAASANAGLDVAMPGPHSPWNEALVAAVRAGEVPESIVDDKVQRVLRLAARTGYLDGFEGPAPSTTPADAGEQLRDIAARAMVVLRNEDGALPLVPASLDRVAVVGPNAALLTAQGGGSAHVNPAHVVSPLAGLREAFGDSVEIDYQEGVSTQRILPAIPADVAVDPETGEPGFRVDFVSADGTVLGTERRLTSRLVFMGTLPAGTAEVRVRTDLTVAEAGTHQFSVSGAGEYSLRIGAADPHEIALTSADNDLIENLVKPPEHRVSAELAAGTVGVEMRAAIPGLPMAMFGLNHQGPRADSDDAFAAAVEAARNADVALVFVGTTDEVESEGFDRTDLLLPGRQDELVSAVAAVNPRTVVVVNAGAPVEMPWRDEVAAVLWAWLPGQEGGHAIADALTGVVEPGGRLPTTFPAVAADAPVLSTQPVDGVIDYAEDSTFGYRAYEKDSIVPAYPFGHGLGYTTWGYEEIVAAETDSGAVTVEVSVRNTGGRAGREVVQLYVGGEGADGNDPLRFVGFASVTAAAGETAIARITVDRKTLARWDESASAWRVVGGTRTLVAARSATDRRLTTQIELKDSAACAWDL</sequence>
<evidence type="ECO:0000259" key="3">
    <source>
        <dbReference type="SMART" id="SM01217"/>
    </source>
</evidence>
<protein>
    <submittedName>
        <fullName evidence="4">Beta-glucosidase</fullName>
        <ecNumber evidence="4">3.2.1.21</ecNumber>
    </submittedName>
</protein>
<dbReference type="SMART" id="SM01217">
    <property type="entry name" value="Fn3_like"/>
    <property type="match status" value="1"/>
</dbReference>
<evidence type="ECO:0000256" key="2">
    <source>
        <dbReference type="ARBA" id="ARBA00022801"/>
    </source>
</evidence>
<evidence type="ECO:0000313" key="4">
    <source>
        <dbReference type="EMBL" id="MDH6283168.1"/>
    </source>
</evidence>
<dbReference type="Proteomes" id="UP001160334">
    <property type="component" value="Unassembled WGS sequence"/>
</dbReference>
<feature type="domain" description="Fibronectin type III-like" evidence="3">
    <location>
        <begin position="735"/>
        <end position="804"/>
    </location>
</feature>
<dbReference type="RefSeq" id="WP_280762449.1">
    <property type="nucleotide sequence ID" value="NZ_JARXVC010000013.1"/>
</dbReference>
<evidence type="ECO:0000256" key="1">
    <source>
        <dbReference type="ARBA" id="ARBA00005336"/>
    </source>
</evidence>
<dbReference type="Gene3D" id="2.60.120.260">
    <property type="entry name" value="Galactose-binding domain-like"/>
    <property type="match status" value="1"/>
</dbReference>
<gene>
    <name evidence="4" type="ORF">M2280_004411</name>
</gene>
<dbReference type="EMBL" id="JARXVC010000013">
    <property type="protein sequence ID" value="MDH6283168.1"/>
    <property type="molecule type" value="Genomic_DNA"/>
</dbReference>
<keyword evidence="2 4" id="KW-0378">Hydrolase</keyword>
<dbReference type="EC" id="3.2.1.21" evidence="4"/>
<dbReference type="PANTHER" id="PTHR42715:SF10">
    <property type="entry name" value="BETA-GLUCOSIDASE"/>
    <property type="match status" value="1"/>
</dbReference>
<keyword evidence="4" id="KW-0326">Glycosidase</keyword>
<dbReference type="PRINTS" id="PR00133">
    <property type="entry name" value="GLHYDRLASE3"/>
</dbReference>
<dbReference type="Gene3D" id="3.40.50.1700">
    <property type="entry name" value="Glycoside hydrolase family 3 C-terminal domain"/>
    <property type="match status" value="1"/>
</dbReference>
<dbReference type="InterPro" id="IPR036881">
    <property type="entry name" value="Glyco_hydro_3_C_sf"/>
</dbReference>
<dbReference type="PANTHER" id="PTHR42715">
    <property type="entry name" value="BETA-GLUCOSIDASE"/>
    <property type="match status" value="1"/>
</dbReference>
<dbReference type="Pfam" id="PF01915">
    <property type="entry name" value="Glyco_hydro_3_C"/>
    <property type="match status" value="1"/>
</dbReference>
<name>A0ABT6MFS7_9NOCA</name>
<comment type="similarity">
    <text evidence="1">Belongs to the glycosyl hydrolase 3 family.</text>
</comment>
<dbReference type="SUPFAM" id="SSF52279">
    <property type="entry name" value="Beta-D-glucan exohydrolase, C-terminal domain"/>
    <property type="match status" value="1"/>
</dbReference>
<dbReference type="GO" id="GO:0008422">
    <property type="term" value="F:beta-glucosidase activity"/>
    <property type="evidence" value="ECO:0007669"/>
    <property type="project" value="UniProtKB-EC"/>
</dbReference>
<reference evidence="4 5" key="1">
    <citation type="submission" date="2023-04" db="EMBL/GenBank/DDBJ databases">
        <title>Forest soil microbial communities from Buena Vista Peninsula, Colon Province, Panama.</title>
        <authorList>
            <person name="Bouskill N."/>
        </authorList>
    </citation>
    <scope>NUCLEOTIDE SEQUENCE [LARGE SCALE GENOMIC DNA]</scope>
    <source>
        <strain evidence="4 5">CFH S0262</strain>
    </source>
</reference>
<evidence type="ECO:0000313" key="5">
    <source>
        <dbReference type="Proteomes" id="UP001160334"/>
    </source>
</evidence>
<dbReference type="InterPro" id="IPR001764">
    <property type="entry name" value="Glyco_hydro_3_N"/>
</dbReference>
<comment type="caution">
    <text evidence="4">The sequence shown here is derived from an EMBL/GenBank/DDBJ whole genome shotgun (WGS) entry which is preliminary data.</text>
</comment>
<dbReference type="InterPro" id="IPR026891">
    <property type="entry name" value="Fn3-like"/>
</dbReference>
<dbReference type="Pfam" id="PF14310">
    <property type="entry name" value="Fn3-like"/>
    <property type="match status" value="1"/>
</dbReference>
<dbReference type="Gene3D" id="3.20.20.300">
    <property type="entry name" value="Glycoside hydrolase, family 3, N-terminal domain"/>
    <property type="match status" value="1"/>
</dbReference>
<accession>A0ABT6MFS7</accession>
<dbReference type="SUPFAM" id="SSF51445">
    <property type="entry name" value="(Trans)glycosidases"/>
    <property type="match status" value="1"/>
</dbReference>
<organism evidence="4 5">
    <name type="scientific">Prescottella agglutinans</name>
    <dbReference type="NCBI Taxonomy" id="1644129"/>
    <lineage>
        <taxon>Bacteria</taxon>
        <taxon>Bacillati</taxon>
        <taxon>Actinomycetota</taxon>
        <taxon>Actinomycetes</taxon>
        <taxon>Mycobacteriales</taxon>
        <taxon>Nocardiaceae</taxon>
        <taxon>Prescottella</taxon>
    </lineage>
</organism>
<keyword evidence="5" id="KW-1185">Reference proteome</keyword>